<feature type="compositionally biased region" description="Polar residues" evidence="1">
    <location>
        <begin position="188"/>
        <end position="198"/>
    </location>
</feature>
<evidence type="ECO:0000256" key="1">
    <source>
        <dbReference type="SAM" id="MobiDB-lite"/>
    </source>
</evidence>
<comment type="caution">
    <text evidence="3">The sequence shown here is derived from an EMBL/GenBank/DDBJ whole genome shotgun (WGS) entry which is preliminary data.</text>
</comment>
<dbReference type="InterPro" id="IPR037401">
    <property type="entry name" value="SnoaL-like"/>
</dbReference>
<sequence length="447" mass="49632">MAESPGAEEQATLPTAELVKIDSHISLLPPLSRRGYGPGLIIVLPDDTPTYTDGGTVCEDGIPPPLLKWAEEGFAVLEIREAALRDTNSVQNVVDKAVAALEQCKQCRSDGGIGMIVYDSSIWNTYLKTTTLDPKVKAVVIYGGDNVGSPGPIGDDTPGDDSGTGTGSIGDVPEDRSSDDNVSIPKLQHTTPRSQMAAKATNSINHIYRTARSSKFAIPRHTDFDSVNESIAHTRNLTFLKKYIRGADFDLEQIWEEHTYFEFVVRSVPETMATMVQEPYVNHIPTMTGGIGRERLTNFYRHHFIYNNPEDTSMTPVSRTVGIDRICDEFIFNFTHDKQMDWILPGIPPTGRRVEVPFTSVVCVRGDRLYHEHISWDQASVLVQLGLIPEYLPYPYPLPDGTKPGPGKRFEYRVPAAGRETSVKMLDKNAVPSNGMFEYEIREVDDV</sequence>
<dbReference type="EMBL" id="JAJGCB010000014">
    <property type="protein sequence ID" value="KAJ8989432.1"/>
    <property type="molecule type" value="Genomic_DNA"/>
</dbReference>
<dbReference type="InterPro" id="IPR009959">
    <property type="entry name" value="Cyclase_SnoaL-like"/>
</dbReference>
<feature type="compositionally biased region" description="Low complexity" evidence="1">
    <location>
        <begin position="148"/>
        <end position="161"/>
    </location>
</feature>
<dbReference type="PANTHER" id="PTHR38436">
    <property type="entry name" value="POLYKETIDE CYCLASE SNOAL-LIKE DOMAIN"/>
    <property type="match status" value="1"/>
</dbReference>
<dbReference type="Proteomes" id="UP001161757">
    <property type="component" value="Unassembled WGS sequence"/>
</dbReference>
<accession>A0AAN6ISZ8</accession>
<proteinExistence type="predicted"/>
<dbReference type="Gene3D" id="3.10.450.50">
    <property type="match status" value="1"/>
</dbReference>
<reference evidence="3" key="1">
    <citation type="submission" date="2023-01" db="EMBL/GenBank/DDBJ databases">
        <title>Exophiala dermititidis isolated from Cystic Fibrosis Patient.</title>
        <authorList>
            <person name="Kurbessoian T."/>
            <person name="Crocker A."/>
            <person name="Murante D."/>
            <person name="Hogan D.A."/>
            <person name="Stajich J.E."/>
        </authorList>
    </citation>
    <scope>NUCLEOTIDE SEQUENCE</scope>
    <source>
        <strain evidence="3">Ex8</strain>
    </source>
</reference>
<evidence type="ECO:0000313" key="4">
    <source>
        <dbReference type="Proteomes" id="UP001161757"/>
    </source>
</evidence>
<protein>
    <recommendedName>
        <fullName evidence="2">SnoaL-like domain-containing protein</fullName>
    </recommendedName>
</protein>
<dbReference type="PANTHER" id="PTHR38436:SF3">
    <property type="entry name" value="CARBOXYMETHYLENEBUTENOLIDASE-RELATED"/>
    <property type="match status" value="1"/>
</dbReference>
<evidence type="ECO:0000259" key="2">
    <source>
        <dbReference type="Pfam" id="PF12680"/>
    </source>
</evidence>
<name>A0AAN6ISZ8_EXODE</name>
<dbReference type="InterPro" id="IPR032710">
    <property type="entry name" value="NTF2-like_dom_sf"/>
</dbReference>
<feature type="domain" description="SnoaL-like" evidence="2">
    <location>
        <begin position="260"/>
        <end position="369"/>
    </location>
</feature>
<gene>
    <name evidence="3" type="ORF">HRR80_006667</name>
</gene>
<dbReference type="AlphaFoldDB" id="A0AAN6ISZ8"/>
<dbReference type="GO" id="GO:0030638">
    <property type="term" value="P:polyketide metabolic process"/>
    <property type="evidence" value="ECO:0007669"/>
    <property type="project" value="InterPro"/>
</dbReference>
<dbReference type="Pfam" id="PF12680">
    <property type="entry name" value="SnoaL_2"/>
    <property type="match status" value="1"/>
</dbReference>
<evidence type="ECO:0000313" key="3">
    <source>
        <dbReference type="EMBL" id="KAJ8989432.1"/>
    </source>
</evidence>
<dbReference type="SUPFAM" id="SSF54427">
    <property type="entry name" value="NTF2-like"/>
    <property type="match status" value="1"/>
</dbReference>
<feature type="region of interest" description="Disordered" evidence="1">
    <location>
        <begin position="147"/>
        <end position="198"/>
    </location>
</feature>
<organism evidence="3 4">
    <name type="scientific">Exophiala dermatitidis</name>
    <name type="common">Black yeast-like fungus</name>
    <name type="synonym">Wangiella dermatitidis</name>
    <dbReference type="NCBI Taxonomy" id="5970"/>
    <lineage>
        <taxon>Eukaryota</taxon>
        <taxon>Fungi</taxon>
        <taxon>Dikarya</taxon>
        <taxon>Ascomycota</taxon>
        <taxon>Pezizomycotina</taxon>
        <taxon>Eurotiomycetes</taxon>
        <taxon>Chaetothyriomycetidae</taxon>
        <taxon>Chaetothyriales</taxon>
        <taxon>Herpotrichiellaceae</taxon>
        <taxon>Exophiala</taxon>
    </lineage>
</organism>